<dbReference type="GO" id="GO:0004300">
    <property type="term" value="F:enoyl-CoA hydratase activity"/>
    <property type="evidence" value="ECO:0007669"/>
    <property type="project" value="UniProtKB-EC"/>
</dbReference>
<dbReference type="KEGG" id="rte:GSU10_01460"/>
<evidence type="ECO:0000313" key="4">
    <source>
        <dbReference type="Proteomes" id="UP000465031"/>
    </source>
</evidence>
<dbReference type="RefSeq" id="WP_068208606.1">
    <property type="nucleotide sequence ID" value="NZ_CP047186.1"/>
</dbReference>
<evidence type="ECO:0000313" key="2">
    <source>
        <dbReference type="EMBL" id="QHC54458.1"/>
    </source>
</evidence>
<evidence type="ECO:0000313" key="3">
    <source>
        <dbReference type="Proteomes" id="UP000076717"/>
    </source>
</evidence>
<name>A0A166ICM4_9MICO</name>
<dbReference type="GO" id="GO:0006635">
    <property type="term" value="P:fatty acid beta-oxidation"/>
    <property type="evidence" value="ECO:0007669"/>
    <property type="project" value="TreeGrafter"/>
</dbReference>
<reference evidence="1 3" key="1">
    <citation type="submission" date="2015-08" db="EMBL/GenBank/DDBJ databases">
        <title>Draft Genome Sequence of Rathayibacter sp. Strain VKM Ac-2596 Isolated from Leaf Gall Induced by Plant-Parasitic Nematodes.</title>
        <authorList>
            <person name="Vasilenko O.V."/>
            <person name="Starodumova I.P."/>
            <person name="Tarlachkov S.V."/>
            <person name="Dorofeeva L.V."/>
            <person name="Evtushenko L.I."/>
        </authorList>
    </citation>
    <scope>NUCLEOTIDE SEQUENCE [LARGE SCALE GENOMIC DNA]</scope>
    <source>
        <strain evidence="1 3">VKM Ac-2596</strain>
    </source>
</reference>
<dbReference type="OrthoDB" id="5174409at2"/>
<dbReference type="PATRIC" id="fig|1671680.3.peg.775"/>
<dbReference type="InterPro" id="IPR001753">
    <property type="entry name" value="Enoyl-CoA_hydra/iso"/>
</dbReference>
<proteinExistence type="predicted"/>
<dbReference type="PANTHER" id="PTHR11941:SF54">
    <property type="entry name" value="ENOYL-COA HYDRATASE, MITOCHONDRIAL"/>
    <property type="match status" value="1"/>
</dbReference>
<evidence type="ECO:0000313" key="1">
    <source>
        <dbReference type="EMBL" id="KZX22161.1"/>
    </source>
</evidence>
<gene>
    <name evidence="1" type="primary">echA8_1</name>
    <name evidence="1" type="ORF">ACH61_00728</name>
    <name evidence="2" type="ORF">GSU10_01460</name>
</gene>
<dbReference type="InterPro" id="IPR029045">
    <property type="entry name" value="ClpP/crotonase-like_dom_sf"/>
</dbReference>
<dbReference type="PANTHER" id="PTHR11941">
    <property type="entry name" value="ENOYL-COA HYDRATASE-RELATED"/>
    <property type="match status" value="1"/>
</dbReference>
<dbReference type="AlphaFoldDB" id="A0A166ICM4"/>
<dbReference type="Pfam" id="PF00378">
    <property type="entry name" value="ECH_1"/>
    <property type="match status" value="1"/>
</dbReference>
<protein>
    <submittedName>
        <fullName evidence="2">Enoyl-CoA hydratase/isomerase family protein</fullName>
    </submittedName>
    <submittedName>
        <fullName evidence="1">Putative enoyl-CoA hydratase echA8</fullName>
        <ecNumber evidence="1">4.2.1.17</ecNumber>
    </submittedName>
</protein>
<organism evidence="1 3">
    <name type="scientific">Rathayibacter tanaceti</name>
    <dbReference type="NCBI Taxonomy" id="1671680"/>
    <lineage>
        <taxon>Bacteria</taxon>
        <taxon>Bacillati</taxon>
        <taxon>Actinomycetota</taxon>
        <taxon>Actinomycetes</taxon>
        <taxon>Micrococcales</taxon>
        <taxon>Microbacteriaceae</taxon>
        <taxon>Rathayibacter</taxon>
    </lineage>
</organism>
<reference evidence="4" key="3">
    <citation type="submission" date="2019-12" db="EMBL/GenBank/DDBJ databases">
        <title>Complete and draft genome sequences of new strains and members of some known species of the genus Rathayibacter isolated from plants.</title>
        <authorList>
            <person name="Tarlachkov S.V."/>
            <person name="Starodumova I.P."/>
            <person name="Dorofeeva L.V."/>
            <person name="Prisyazhnaya N.V."/>
            <person name="Leyn S."/>
            <person name="Zlamal J."/>
            <person name="Elan M."/>
            <person name="Osterman A.L."/>
            <person name="Nadler S."/>
            <person name="Subbotin S.A."/>
            <person name="Evtushenko L.I."/>
        </authorList>
    </citation>
    <scope>NUCLEOTIDE SEQUENCE [LARGE SCALE GENOMIC DNA]</scope>
    <source>
        <strain evidence="4">VKM Ac-2761</strain>
    </source>
</reference>
<dbReference type="CDD" id="cd06558">
    <property type="entry name" value="crotonase-like"/>
    <property type="match status" value="1"/>
</dbReference>
<dbReference type="EMBL" id="LIIN01000014">
    <property type="protein sequence ID" value="KZX22161.1"/>
    <property type="molecule type" value="Genomic_DNA"/>
</dbReference>
<dbReference type="SUPFAM" id="SSF52096">
    <property type="entry name" value="ClpP/crotonase"/>
    <property type="match status" value="1"/>
</dbReference>
<dbReference type="EC" id="4.2.1.17" evidence="1"/>
<reference evidence="2" key="2">
    <citation type="submission" date="2019-12" db="EMBL/GenBank/DDBJ databases">
        <title>Complete and Draft Genome Sequences of New Strains and Members of Some Known Species of the Genus Rathayibacter isolated from Plants.</title>
        <authorList>
            <person name="Tarlachkov S.V."/>
            <person name="Starodumova I.P."/>
            <person name="Dorofeeva L.V."/>
            <person name="Prisyazhnaya N.V."/>
            <person name="Leyn S.A."/>
            <person name="Zlamal J.E."/>
            <person name="Elane M.L."/>
            <person name="Osterman A.L."/>
            <person name="Nadler S.A."/>
            <person name="Subbotin S.A."/>
            <person name="Evtushenko L.I."/>
        </authorList>
    </citation>
    <scope>NUCLEOTIDE SEQUENCE</scope>
    <source>
        <strain evidence="2">VKM Ac-2761</strain>
    </source>
</reference>
<keyword evidence="3" id="KW-1185">Reference proteome</keyword>
<accession>A0A166ICM4</accession>
<keyword evidence="1" id="KW-0456">Lyase</keyword>
<dbReference type="Proteomes" id="UP000465031">
    <property type="component" value="Chromosome"/>
</dbReference>
<sequence length="272" mass="29298">MTHFTVHSVSSRIRRVTFSNPPVNLVGADDAVELSAVIDRLSADPDVSVVVFDSSTPGYFYNHADLTQLDALLGFVAEDGTPGWVDLARRIASAPFLTIAEIRGRTRGGGDELALAFDLRYASRQHAAFGQLEVGTGLVPGGGGTDRLSRLIGRDRALEAIMSGQDYDADRAEHYGWVTRAVDDAELSGLVMRTAQRIASFDKEAILGAKAQIDRASLPPEADLVASWEEFTRTVTWPGFHARIAAFGALIAERGLEEVEENLGAYLAPTAP</sequence>
<dbReference type="Gene3D" id="3.90.226.10">
    <property type="entry name" value="2-enoyl-CoA Hydratase, Chain A, domain 1"/>
    <property type="match status" value="1"/>
</dbReference>
<dbReference type="Proteomes" id="UP000076717">
    <property type="component" value="Unassembled WGS sequence"/>
</dbReference>
<dbReference type="EMBL" id="CP047186">
    <property type="protein sequence ID" value="QHC54458.1"/>
    <property type="molecule type" value="Genomic_DNA"/>
</dbReference>